<dbReference type="InterPro" id="IPR016040">
    <property type="entry name" value="NAD(P)-bd_dom"/>
</dbReference>
<dbReference type="PANTHER" id="PTHR47128:SF2">
    <property type="entry name" value="PROTEIN HIGH CHLOROPHYLL FLUORESCENCE PHENOTYPE 244, CHLOROPLASTIC"/>
    <property type="match status" value="1"/>
</dbReference>
<dbReference type="PANTHER" id="PTHR47128">
    <property type="match status" value="1"/>
</dbReference>
<gene>
    <name evidence="4" type="primary">ycf39</name>
    <name evidence="4" type="ORF">PCKR_030</name>
</gene>
<keyword evidence="2" id="KW-0604">Photosystem II</keyword>
<dbReference type="EMBL" id="KX897545">
    <property type="protein sequence ID" value="APP87836.1"/>
    <property type="molecule type" value="Genomic_DNA"/>
</dbReference>
<name>A0A1L5YAV7_9EUKA</name>
<evidence type="ECO:0000313" key="4">
    <source>
        <dbReference type="EMBL" id="APP87836.1"/>
    </source>
</evidence>
<dbReference type="CDD" id="cd05243">
    <property type="entry name" value="SDR_a5"/>
    <property type="match status" value="1"/>
</dbReference>
<proteinExistence type="predicted"/>
<evidence type="ECO:0000256" key="1">
    <source>
        <dbReference type="ARBA" id="ARBA00022531"/>
    </source>
</evidence>
<dbReference type="InterPro" id="IPR044256">
    <property type="entry name" value="HCF244-like"/>
</dbReference>
<sequence>MSHGDFMQVLVVGATGTLGRQIARRARDEGHQVRCMVRSPRKASFLQEWGCELTRGDLLEPDSLSYALEGIDAVIDAATSRPTDSGSVYTTDWDGKLNLLRQCEKNNVRRFIFISLLGADNYRSVPLMNIKYCTERLLANSEFDYTILRGAAFMQGVIGQFAIPILESQTVWVSGTPSPIAYMNTQDVARFTVAAINRPETIRKSFPVVGPKGWNTGEIIQLCERFSGKSARVFRVKPFLIKLMESGVSFFEPALNIAERLAFAEINGDGKPLDAPMEATYEAFNINPKDITKLEDYIKEYYDTILRRLKEMEADLDKDAKKRLPF</sequence>
<dbReference type="GO" id="GO:0009523">
    <property type="term" value="C:photosystem II"/>
    <property type="evidence" value="ECO:0007669"/>
    <property type="project" value="UniProtKB-KW"/>
</dbReference>
<reference evidence="4" key="1">
    <citation type="journal article" date="2017" name="Protist">
        <title>Diversity of the Photosynthetic Paulinella Species, with the Description of Paulinella micropora sp. nov. and the Chromatophore Genome Sequence for strain KR01.</title>
        <authorList>
            <person name="Lhee D."/>
            <person name="Yang E.C."/>
            <person name="Kim J.I."/>
            <person name="Nakayama T."/>
            <person name="Zuccarello G."/>
            <person name="Andersen R.A."/>
            <person name="Yoon H.S."/>
        </authorList>
    </citation>
    <scope>NUCLEOTIDE SEQUENCE</scope>
    <source>
        <strain evidence="4">KR01</strain>
    </source>
</reference>
<dbReference type="Pfam" id="PF13460">
    <property type="entry name" value="NAD_binding_10"/>
    <property type="match status" value="1"/>
</dbReference>
<dbReference type="SUPFAM" id="SSF51735">
    <property type="entry name" value="NAD(P)-binding Rossmann-fold domains"/>
    <property type="match status" value="1"/>
</dbReference>
<dbReference type="InterPro" id="IPR036291">
    <property type="entry name" value="NAD(P)-bd_dom_sf"/>
</dbReference>
<geneLocation type="plastid" evidence="4"/>
<evidence type="ECO:0000259" key="3">
    <source>
        <dbReference type="Pfam" id="PF13460"/>
    </source>
</evidence>
<keyword evidence="1" id="KW-0602">Photosynthesis</keyword>
<evidence type="ECO:0000256" key="2">
    <source>
        <dbReference type="ARBA" id="ARBA00023276"/>
    </source>
</evidence>
<accession>A0A1L5YAV7</accession>
<dbReference type="AlphaFoldDB" id="A0A1L5YAV7"/>
<organism evidence="4">
    <name type="scientific">Paulinella micropora</name>
    <dbReference type="NCBI Taxonomy" id="1928728"/>
    <lineage>
        <taxon>Eukaryota</taxon>
        <taxon>Sar</taxon>
        <taxon>Rhizaria</taxon>
        <taxon>Cercozoa</taxon>
        <taxon>Imbricatea</taxon>
        <taxon>Silicofilosea</taxon>
        <taxon>Euglyphida</taxon>
        <taxon>Paulinellidae</taxon>
        <taxon>Paulinella</taxon>
    </lineage>
</organism>
<protein>
    <submittedName>
        <fullName evidence="4">Putative chaperon-like protein for quinone binding in photosystem II</fullName>
    </submittedName>
</protein>
<keyword evidence="4" id="KW-0934">Plastid</keyword>
<dbReference type="GO" id="GO:0015979">
    <property type="term" value="P:photosynthesis"/>
    <property type="evidence" value="ECO:0007669"/>
    <property type="project" value="UniProtKB-KW"/>
</dbReference>
<feature type="domain" description="NAD(P)-binding" evidence="3">
    <location>
        <begin position="13"/>
        <end position="199"/>
    </location>
</feature>
<dbReference type="Gene3D" id="3.40.50.720">
    <property type="entry name" value="NAD(P)-binding Rossmann-like Domain"/>
    <property type="match status" value="1"/>
</dbReference>